<dbReference type="RefSeq" id="WP_169385007.1">
    <property type="nucleotide sequence ID" value="NZ_JAAXLA010000089.1"/>
</dbReference>
<evidence type="ECO:0000259" key="15">
    <source>
        <dbReference type="Pfam" id="PF17689"/>
    </source>
</evidence>
<evidence type="ECO:0000256" key="4">
    <source>
        <dbReference type="ARBA" id="ARBA00022475"/>
    </source>
</evidence>
<feature type="compositionally biased region" description="Polar residues" evidence="11">
    <location>
        <begin position="792"/>
        <end position="804"/>
    </location>
</feature>
<feature type="transmembrane region" description="Helical" evidence="12">
    <location>
        <begin position="333"/>
        <end position="355"/>
    </location>
</feature>
<evidence type="ECO:0000256" key="1">
    <source>
        <dbReference type="ARBA" id="ARBA00003001"/>
    </source>
</evidence>
<dbReference type="EMBL" id="JAAXLA010000089">
    <property type="protein sequence ID" value="NMI01553.1"/>
    <property type="molecule type" value="Genomic_DNA"/>
</dbReference>
<accession>A0ABX1SL38</accession>
<dbReference type="Proteomes" id="UP000820669">
    <property type="component" value="Unassembled WGS sequence"/>
</dbReference>
<feature type="transmembrane region" description="Helical" evidence="12">
    <location>
        <begin position="526"/>
        <end position="543"/>
    </location>
</feature>
<sequence>MLRSEQVTADRRSGLPAQHPTPVPREPRRLRWVAATLGLLATALALAFPFLPVQQHAAELRWPSATGGTAPVNAPLLALRPLRFTADVACTAVADLAARSPGPATVLSTTPPTSPDGPLVGLRVTVSGGSLTVSNRGQQIAEAALPAAAPGCTMSITSDGTRTAATLGGRELFSEAGDQRPQVIGVYSDLDAGRDRLAATSVRVAIDNRYDSTATPLKTAAGAAAVLALLGALWALQRLDEQHGRRAPKALRRPAHGRRTDIGRDLTVVGVLAVWLVIGSVTSDDGYILSIARASETSGYIGNYYRWFNVPEAPFGWFYELYAAWAHVSDAMAWLRLPAFVMGVTCWLLLSRGMLPRLGRQVRRSRAAGWAAAAVFLCFWLPYNNGLRPEPVVVIGALLALYAVERAIATRRLIPLAGGLVAAAFALAATPTGLMAVAPFLVAARQVIGLLRERSARLGWAAVLAPLAAAGTIVLVAVYGDQTWATIAEATRVRTQIGPNLSWFAELYRYQLLFSEGRDGSLERRFPVLLILLCTAVSVVVLLRRGRIPGAAAGPAGRLIGSTVIAFVVLALTPTKWTHHFGAFAALGAGMAALAALATSAEGLRSRRNRMLFLAAVLGVTSLAFTGPNAWYYVSNWGVPWFDKPPSIHGHAASTALLLAAAVALVVAAVEHLRGPEYARQARPARPLNADRRGLALRLGTAPLAVICGMLVLFEVASLAKGVAHQQGSYSLGGDMLSDPTGSQCGLAGHLMVETDPAAGVLRPAPPVGTDPDQTPLVDGFVPDGVPPTGPGSATDTNGDGSTDASVTAAAAGPAIGQVLGSYRPEGTTTATLRSQWYSLPAAARRGDAPLVVGVAGRLGDGTALTLEFGRADGNRIDTVDRVEFGGGSTAIPATADPDGNASSGRGWRDLRVGLAGRPAGTADRVRILAEDRTLNPEGWLALTPPRVPKLTPLTQVVGNRPGLLDWPIAFPNPCLRQYDVRNGVAEVPQYRLLADPQQRGVGESWEEPSAGGPLAWVPEVSRQRVVPLYLAGQWDFDPGQLRLLTPWTPTPARPDIVTDPQMRWGWQTDGPTGDPPPGRPSTAR</sequence>
<evidence type="ECO:0000256" key="7">
    <source>
        <dbReference type="ARBA" id="ARBA00022692"/>
    </source>
</evidence>
<feature type="domain" description="Arabinosyltransferase C-terminal" evidence="14">
    <location>
        <begin position="819"/>
        <end position="1072"/>
    </location>
</feature>
<dbReference type="InterPro" id="IPR007680">
    <property type="entry name" value="Arabino_trans_central"/>
</dbReference>
<proteinExistence type="inferred from homology"/>
<feature type="transmembrane region" description="Helical" evidence="12">
    <location>
        <begin position="367"/>
        <end position="383"/>
    </location>
</feature>
<feature type="domain" description="Arabinofuranosyltransferase central" evidence="13">
    <location>
        <begin position="213"/>
        <end position="674"/>
    </location>
</feature>
<dbReference type="InterPro" id="IPR032731">
    <property type="entry name" value="Arabino_trans_C"/>
</dbReference>
<comment type="similarity">
    <text evidence="3">Belongs to the emb family.</text>
</comment>
<evidence type="ECO:0000256" key="5">
    <source>
        <dbReference type="ARBA" id="ARBA00022676"/>
    </source>
</evidence>
<comment type="subcellular location">
    <subcellularLocation>
        <location evidence="2">Cell membrane</location>
        <topology evidence="2">Multi-pass membrane protein</topology>
    </subcellularLocation>
</comment>
<name>A0ABX1SL38_9PSEU</name>
<dbReference type="Pfam" id="PF17689">
    <property type="entry name" value="Arabino_trans_N"/>
    <property type="match status" value="1"/>
</dbReference>
<dbReference type="Pfam" id="PF14896">
    <property type="entry name" value="Arabino_trans_C"/>
    <property type="match status" value="2"/>
</dbReference>
<dbReference type="Pfam" id="PF04602">
    <property type="entry name" value="Arabinose_trans"/>
    <property type="match status" value="1"/>
</dbReference>
<comment type="caution">
    <text evidence="16">The sequence shown here is derived from an EMBL/GenBank/DDBJ whole genome shotgun (WGS) entry which is preliminary data.</text>
</comment>
<keyword evidence="10" id="KW-0961">Cell wall biogenesis/degradation</keyword>
<protein>
    <submittedName>
        <fullName evidence="16">Arabinosyltransferase</fullName>
    </submittedName>
</protein>
<dbReference type="InterPro" id="IPR042486">
    <property type="entry name" value="Arabino_trans_C_2"/>
</dbReference>
<dbReference type="Gene3D" id="2.60.120.940">
    <property type="entry name" value="EmbC, C-terminal domain, subdomain 2"/>
    <property type="match status" value="1"/>
</dbReference>
<evidence type="ECO:0000259" key="14">
    <source>
        <dbReference type="Pfam" id="PF14896"/>
    </source>
</evidence>
<evidence type="ECO:0000256" key="6">
    <source>
        <dbReference type="ARBA" id="ARBA00022679"/>
    </source>
</evidence>
<evidence type="ECO:0000256" key="11">
    <source>
        <dbReference type="SAM" id="MobiDB-lite"/>
    </source>
</evidence>
<feature type="transmembrane region" description="Helical" evidence="12">
    <location>
        <begin position="611"/>
        <end position="632"/>
    </location>
</feature>
<keyword evidence="6" id="KW-0808">Transferase</keyword>
<evidence type="ECO:0000256" key="12">
    <source>
        <dbReference type="SAM" id="Phobius"/>
    </source>
</evidence>
<feature type="transmembrane region" description="Helical" evidence="12">
    <location>
        <begin position="420"/>
        <end position="444"/>
    </location>
</feature>
<feature type="region of interest" description="Disordered" evidence="11">
    <location>
        <begin position="1"/>
        <end position="26"/>
    </location>
</feature>
<evidence type="ECO:0000259" key="13">
    <source>
        <dbReference type="Pfam" id="PF04602"/>
    </source>
</evidence>
<evidence type="ECO:0000256" key="2">
    <source>
        <dbReference type="ARBA" id="ARBA00004651"/>
    </source>
</evidence>
<comment type="function">
    <text evidence="1">Arabinosyl transferase responsible for the polymerization of arabinose into the arabinan of arabinogalactan.</text>
</comment>
<keyword evidence="7 12" id="KW-0812">Transmembrane</keyword>
<keyword evidence="5" id="KW-0328">Glycosyltransferase</keyword>
<feature type="domain" description="Arabinosyltransferase C-terminal" evidence="14">
    <location>
        <begin position="716"/>
        <end position="793"/>
    </location>
</feature>
<evidence type="ECO:0000256" key="9">
    <source>
        <dbReference type="ARBA" id="ARBA00023136"/>
    </source>
</evidence>
<feature type="domain" description="Arabinosyltransferas concanavalin like" evidence="15">
    <location>
        <begin position="54"/>
        <end position="209"/>
    </location>
</feature>
<feature type="region of interest" description="Disordered" evidence="11">
    <location>
        <begin position="886"/>
        <end position="907"/>
    </location>
</feature>
<feature type="transmembrane region" description="Helical" evidence="12">
    <location>
        <begin position="652"/>
        <end position="674"/>
    </location>
</feature>
<evidence type="ECO:0000256" key="3">
    <source>
        <dbReference type="ARBA" id="ARBA00008195"/>
    </source>
</evidence>
<evidence type="ECO:0000256" key="10">
    <source>
        <dbReference type="ARBA" id="ARBA00023316"/>
    </source>
</evidence>
<feature type="transmembrane region" description="Helical" evidence="12">
    <location>
        <begin position="32"/>
        <end position="51"/>
    </location>
</feature>
<keyword evidence="9 12" id="KW-0472">Membrane</keyword>
<evidence type="ECO:0000313" key="17">
    <source>
        <dbReference type="Proteomes" id="UP000820669"/>
    </source>
</evidence>
<evidence type="ECO:0000256" key="8">
    <source>
        <dbReference type="ARBA" id="ARBA00022989"/>
    </source>
</evidence>
<feature type="transmembrane region" description="Helical" evidence="12">
    <location>
        <begin position="219"/>
        <end position="236"/>
    </location>
</feature>
<feature type="transmembrane region" description="Helical" evidence="12">
    <location>
        <begin position="555"/>
        <end position="573"/>
    </location>
</feature>
<dbReference type="Gene3D" id="3.40.190.160">
    <property type="match status" value="1"/>
</dbReference>
<reference evidence="16 17" key="1">
    <citation type="submission" date="2020-04" db="EMBL/GenBank/DDBJ databases">
        <authorList>
            <person name="Klaysubun C."/>
            <person name="Duangmal K."/>
            <person name="Lipun K."/>
        </authorList>
    </citation>
    <scope>NUCLEOTIDE SEQUENCE [LARGE SCALE GENOMIC DNA]</scope>
    <source>
        <strain evidence="16 17">K10HN5</strain>
    </source>
</reference>
<feature type="region of interest" description="Disordered" evidence="11">
    <location>
        <begin position="784"/>
        <end position="804"/>
    </location>
</feature>
<feature type="transmembrane region" description="Helical" evidence="12">
    <location>
        <begin position="579"/>
        <end position="599"/>
    </location>
</feature>
<dbReference type="Gene3D" id="2.60.120.610">
    <property type="entry name" value="arabinofuranosyltransferase like domain"/>
    <property type="match status" value="1"/>
</dbReference>
<feature type="transmembrane region" description="Helical" evidence="12">
    <location>
        <begin position="456"/>
        <end position="479"/>
    </location>
</feature>
<dbReference type="InterPro" id="IPR027451">
    <property type="entry name" value="EmbABC_dom1"/>
</dbReference>
<feature type="transmembrane region" description="Helical" evidence="12">
    <location>
        <begin position="262"/>
        <end position="281"/>
    </location>
</feature>
<dbReference type="InterPro" id="IPR040920">
    <property type="entry name" value="Arabino_trans_N"/>
</dbReference>
<feature type="region of interest" description="Disordered" evidence="11">
    <location>
        <begin position="1053"/>
        <end position="1085"/>
    </location>
</feature>
<keyword evidence="4" id="KW-1003">Cell membrane</keyword>
<keyword evidence="17" id="KW-1185">Reference proteome</keyword>
<evidence type="ECO:0000313" key="16">
    <source>
        <dbReference type="EMBL" id="NMI01553.1"/>
    </source>
</evidence>
<feature type="transmembrane region" description="Helical" evidence="12">
    <location>
        <begin position="695"/>
        <end position="714"/>
    </location>
</feature>
<organism evidence="16 17">
    <name type="scientific">Pseudonocardia acidicola</name>
    <dbReference type="NCBI Taxonomy" id="2724939"/>
    <lineage>
        <taxon>Bacteria</taxon>
        <taxon>Bacillati</taxon>
        <taxon>Actinomycetota</taxon>
        <taxon>Actinomycetes</taxon>
        <taxon>Pseudonocardiales</taxon>
        <taxon>Pseudonocardiaceae</taxon>
        <taxon>Pseudonocardia</taxon>
    </lineage>
</organism>
<gene>
    <name evidence="16" type="ORF">HF526_30280</name>
</gene>
<keyword evidence="8 12" id="KW-1133">Transmembrane helix</keyword>
<feature type="compositionally biased region" description="Pro residues" evidence="11">
    <location>
        <begin position="1074"/>
        <end position="1085"/>
    </location>
</feature>